<dbReference type="AlphaFoldDB" id="A0A318SR17"/>
<comment type="caution">
    <text evidence="2">The sequence shown here is derived from an EMBL/GenBank/DDBJ whole genome shotgun (WGS) entry which is preliminary data.</text>
</comment>
<keyword evidence="1" id="KW-1133">Transmembrane helix</keyword>
<accession>A0A318SR17</accession>
<evidence type="ECO:0000313" key="3">
    <source>
        <dbReference type="Proteomes" id="UP000248311"/>
    </source>
</evidence>
<keyword evidence="1" id="KW-0472">Membrane</keyword>
<feature type="transmembrane region" description="Helical" evidence="1">
    <location>
        <begin position="53"/>
        <end position="76"/>
    </location>
</feature>
<reference evidence="2 3" key="1">
    <citation type="submission" date="2018-06" db="EMBL/GenBank/DDBJ databases">
        <title>Genomic Encyclopedia of Type Strains, Phase III (KMG-III): the genomes of soil and plant-associated and newly described type strains.</title>
        <authorList>
            <person name="Whitman W."/>
        </authorList>
    </citation>
    <scope>NUCLEOTIDE SEQUENCE [LARGE SCALE GENOMIC DNA]</scope>
    <source>
        <strain evidence="2 3">CECT 9025</strain>
    </source>
</reference>
<keyword evidence="3" id="KW-1185">Reference proteome</keyword>
<keyword evidence="1" id="KW-0812">Transmembrane</keyword>
<evidence type="ECO:0000313" key="2">
    <source>
        <dbReference type="EMBL" id="PYE84113.1"/>
    </source>
</evidence>
<dbReference type="Pfam" id="PF07330">
    <property type="entry name" value="DUF1467"/>
    <property type="match status" value="1"/>
</dbReference>
<proteinExistence type="predicted"/>
<name>A0A318SR17_9RHOB</name>
<dbReference type="EMBL" id="QJTE01000003">
    <property type="protein sequence ID" value="PYE84113.1"/>
    <property type="molecule type" value="Genomic_DNA"/>
</dbReference>
<dbReference type="RefSeq" id="WP_110814668.1">
    <property type="nucleotide sequence ID" value="NZ_QJTE01000003.1"/>
</dbReference>
<protein>
    <submittedName>
        <fullName evidence="2">Putative secreted protein</fullName>
    </submittedName>
</protein>
<gene>
    <name evidence="2" type="ORF">DFP88_103480</name>
</gene>
<dbReference type="OrthoDB" id="9804637at2"/>
<dbReference type="InterPro" id="IPR009935">
    <property type="entry name" value="DUF1467"/>
</dbReference>
<feature type="transmembrane region" description="Helical" evidence="1">
    <location>
        <begin position="6"/>
        <end position="26"/>
    </location>
</feature>
<organism evidence="2 3">
    <name type="scientific">Pseudoroseicyclus aestuarii</name>
    <dbReference type="NCBI Taxonomy" id="1795041"/>
    <lineage>
        <taxon>Bacteria</taxon>
        <taxon>Pseudomonadati</taxon>
        <taxon>Pseudomonadota</taxon>
        <taxon>Alphaproteobacteria</taxon>
        <taxon>Rhodobacterales</taxon>
        <taxon>Paracoccaceae</taxon>
        <taxon>Pseudoroseicyclus</taxon>
    </lineage>
</organism>
<evidence type="ECO:0000256" key="1">
    <source>
        <dbReference type="SAM" id="Phobius"/>
    </source>
</evidence>
<dbReference type="Proteomes" id="UP000248311">
    <property type="component" value="Unassembled WGS sequence"/>
</dbReference>
<sequence>MSITAAAVLFAVCWFMVFFIVLPLNLTTQGDAGTRVPGTHVSSPEDLRLGRKMIVTTLIALLVWAGLAFVITSGWIEIRDFDWFGVLDRHLETTGQSSIAQ</sequence>